<gene>
    <name evidence="5" type="ORF">C8E03_102181</name>
    <name evidence="6" type="ORF">CG710_007745</name>
</gene>
<evidence type="ECO:0000313" key="7">
    <source>
        <dbReference type="Proteomes" id="UP000216411"/>
    </source>
</evidence>
<keyword evidence="3 4" id="KW-0460">Magnesium</keyword>
<comment type="cofactor">
    <cofactor evidence="1">
        <name>Mg(2+)</name>
        <dbReference type="ChEBI" id="CHEBI:18420"/>
    </cofactor>
</comment>
<dbReference type="Pfam" id="PF15617">
    <property type="entry name" value="C-C_Bond_Lyase"/>
    <property type="match status" value="1"/>
</dbReference>
<dbReference type="SUPFAM" id="SSF51621">
    <property type="entry name" value="Phosphoenolpyruvate/pyruvate domain"/>
    <property type="match status" value="1"/>
</dbReference>
<dbReference type="Gene3D" id="3.20.20.60">
    <property type="entry name" value="Phosphoenolpyruvate-binding domains"/>
    <property type="match status" value="1"/>
</dbReference>
<proteinExistence type="predicted"/>
<dbReference type="EMBL" id="NOKA02000009">
    <property type="protein sequence ID" value="RDY31868.1"/>
    <property type="molecule type" value="Genomic_DNA"/>
</dbReference>
<protein>
    <submittedName>
        <fullName evidence="5">Citrate lyase beta subunit</fullName>
    </submittedName>
</protein>
<dbReference type="PANTHER" id="PTHR32308:SF10">
    <property type="entry name" value="CITRATE LYASE SUBUNIT BETA"/>
    <property type="match status" value="1"/>
</dbReference>
<reference evidence="6 7" key="1">
    <citation type="journal article" date="2017" name="Genome Announc.">
        <title>Draft Genome Sequence of a Sporulating and Motile Strain of Lachnotalea glycerini Isolated from Water in Quebec City, Canada.</title>
        <authorList>
            <person name="Maheux A.F."/>
            <person name="Boudreau D.K."/>
            <person name="Berube E."/>
            <person name="Boissinot M."/>
            <person name="Raymond F."/>
            <person name="Brodeur S."/>
            <person name="Corbeil J."/>
            <person name="Isabel S."/>
            <person name="Omar R.F."/>
            <person name="Bergeron M.G."/>
        </authorList>
    </citation>
    <scope>NUCLEOTIDE SEQUENCE [LARGE SCALE GENOMIC DNA]</scope>
    <source>
        <strain evidence="6 7">CCRI-19302</strain>
    </source>
</reference>
<evidence type="ECO:0000313" key="8">
    <source>
        <dbReference type="Proteomes" id="UP000247523"/>
    </source>
</evidence>
<dbReference type="InterPro" id="IPR011206">
    <property type="entry name" value="Citrate_lyase_beta/mcl1/mcl2"/>
</dbReference>
<evidence type="ECO:0000256" key="1">
    <source>
        <dbReference type="ARBA" id="ARBA00001946"/>
    </source>
</evidence>
<evidence type="ECO:0000313" key="6">
    <source>
        <dbReference type="EMBL" id="RDY31868.1"/>
    </source>
</evidence>
<evidence type="ECO:0000313" key="5">
    <source>
        <dbReference type="EMBL" id="PXV93413.1"/>
    </source>
</evidence>
<keyword evidence="5" id="KW-0456">Lyase</keyword>
<dbReference type="EMBL" id="QICS01000002">
    <property type="protein sequence ID" value="PXV93413.1"/>
    <property type="molecule type" value="Genomic_DNA"/>
</dbReference>
<evidence type="ECO:0000256" key="3">
    <source>
        <dbReference type="ARBA" id="ARBA00022842"/>
    </source>
</evidence>
<keyword evidence="2 4" id="KW-0479">Metal-binding</keyword>
<evidence type="ECO:0000256" key="4">
    <source>
        <dbReference type="PIRSR" id="PIRSR015582-2"/>
    </source>
</evidence>
<accession>A0A255IR72</accession>
<dbReference type="GO" id="GO:0016829">
    <property type="term" value="F:lyase activity"/>
    <property type="evidence" value="ECO:0007669"/>
    <property type="project" value="UniProtKB-KW"/>
</dbReference>
<dbReference type="Proteomes" id="UP000247523">
    <property type="component" value="Unassembled WGS sequence"/>
</dbReference>
<feature type="binding site" evidence="4">
    <location>
        <position position="177"/>
    </location>
    <ligand>
        <name>Mg(2+)</name>
        <dbReference type="ChEBI" id="CHEBI:18420"/>
    </ligand>
</feature>
<comment type="caution">
    <text evidence="5">The sequence shown here is derived from an EMBL/GenBank/DDBJ whole genome shotgun (WGS) entry which is preliminary data.</text>
</comment>
<sequence length="327" mass="37211">MKNSIIYYSVGALLYCPANNGSIVDSIVNERFGKQFSLALCLEDTIKDNLVHEAEAQLVLSLKLLKAKTLEQSFYIPKLFIRVREAAQMKNLIHALGDSQSIVTGFILPKFSLENANLYLSEIRSINSGIQKFYIMPILESPTMIDLQSRYYILSALKQYLDSVSEWVLNVRVGGNDLCNVFGFRRHVNETIYDLKPIAAILTDIITTFGRDYVISGPVWEYYNGNFWEMGLCHEIERDIQAGFTGKTVIHPNQISIVNQAFKVEQADYDDAVSVLNWNPDSTNLVSGNFTNERMNEHKTHCCWAQRILYMAKIYGIKTSTPLISNY</sequence>
<dbReference type="InterPro" id="IPR015813">
    <property type="entry name" value="Pyrv/PenolPyrv_kinase-like_dom"/>
</dbReference>
<name>A0A255IR72_9FIRM</name>
<dbReference type="PANTHER" id="PTHR32308">
    <property type="entry name" value="LYASE BETA SUBUNIT, PUTATIVE (AFU_ORTHOLOGUE AFUA_4G13030)-RELATED"/>
    <property type="match status" value="1"/>
</dbReference>
<dbReference type="InterPro" id="IPR039480">
    <property type="entry name" value="C-C_Bond_Lyase-like"/>
</dbReference>
<dbReference type="Proteomes" id="UP000216411">
    <property type="component" value="Unassembled WGS sequence"/>
</dbReference>
<reference evidence="6" key="3">
    <citation type="submission" date="2018-07" db="EMBL/GenBank/DDBJ databases">
        <authorList>
            <person name="Quirk P.G."/>
            <person name="Krulwich T.A."/>
        </authorList>
    </citation>
    <scope>NUCLEOTIDE SEQUENCE</scope>
    <source>
        <strain evidence="6">CCRI-19302</strain>
    </source>
</reference>
<reference evidence="5 8" key="2">
    <citation type="submission" date="2018-05" db="EMBL/GenBank/DDBJ databases">
        <title>Genomic Encyclopedia of Type Strains, Phase IV (KMG-IV): sequencing the most valuable type-strain genomes for metagenomic binning, comparative biology and taxonomic classification.</title>
        <authorList>
            <person name="Goeker M."/>
        </authorList>
    </citation>
    <scope>NUCLEOTIDE SEQUENCE [LARGE SCALE GENOMIC DNA]</scope>
    <source>
        <strain evidence="5 8">DSM 28816</strain>
    </source>
</reference>
<dbReference type="PIRSF" id="PIRSF015582">
    <property type="entry name" value="Cit_lyase_B"/>
    <property type="match status" value="1"/>
</dbReference>
<dbReference type="OrthoDB" id="9786940at2"/>
<dbReference type="InterPro" id="IPR040442">
    <property type="entry name" value="Pyrv_kinase-like_dom_sf"/>
</dbReference>
<keyword evidence="7" id="KW-1185">Reference proteome</keyword>
<organism evidence="5 8">
    <name type="scientific">Lachnotalea glycerini</name>
    <dbReference type="NCBI Taxonomy" id="1763509"/>
    <lineage>
        <taxon>Bacteria</taxon>
        <taxon>Bacillati</taxon>
        <taxon>Bacillota</taxon>
        <taxon>Clostridia</taxon>
        <taxon>Lachnospirales</taxon>
        <taxon>Lachnospiraceae</taxon>
        <taxon>Lachnotalea</taxon>
    </lineage>
</organism>
<dbReference type="AlphaFoldDB" id="A0A255IR72"/>
<dbReference type="RefSeq" id="WP_094375716.1">
    <property type="nucleotide sequence ID" value="NZ_NOKA02000009.1"/>
</dbReference>
<dbReference type="GO" id="GO:0000287">
    <property type="term" value="F:magnesium ion binding"/>
    <property type="evidence" value="ECO:0007669"/>
    <property type="project" value="TreeGrafter"/>
</dbReference>
<dbReference type="GO" id="GO:0006107">
    <property type="term" value="P:oxaloacetate metabolic process"/>
    <property type="evidence" value="ECO:0007669"/>
    <property type="project" value="TreeGrafter"/>
</dbReference>
<evidence type="ECO:0000256" key="2">
    <source>
        <dbReference type="ARBA" id="ARBA00022723"/>
    </source>
</evidence>